<feature type="transmembrane region" description="Helical" evidence="1">
    <location>
        <begin position="21"/>
        <end position="42"/>
    </location>
</feature>
<keyword evidence="1" id="KW-0812">Transmembrane</keyword>
<evidence type="ECO:0000256" key="1">
    <source>
        <dbReference type="SAM" id="Phobius"/>
    </source>
</evidence>
<gene>
    <name evidence="2" type="ORF">SDC9_197529</name>
</gene>
<comment type="caution">
    <text evidence="2">The sequence shown here is derived from an EMBL/GenBank/DDBJ whole genome shotgun (WGS) entry which is preliminary data.</text>
</comment>
<protein>
    <submittedName>
        <fullName evidence="2">Uncharacterized protein</fullName>
    </submittedName>
</protein>
<accession>A0A645IF41</accession>
<dbReference type="AlphaFoldDB" id="A0A645IF41"/>
<dbReference type="EMBL" id="VSSQ01113580">
    <property type="protein sequence ID" value="MPN49905.1"/>
    <property type="molecule type" value="Genomic_DNA"/>
</dbReference>
<name>A0A645IF41_9ZZZZ</name>
<reference evidence="2" key="1">
    <citation type="submission" date="2019-08" db="EMBL/GenBank/DDBJ databases">
        <authorList>
            <person name="Kucharzyk K."/>
            <person name="Murdoch R.W."/>
            <person name="Higgins S."/>
            <person name="Loffler F."/>
        </authorList>
    </citation>
    <scope>NUCLEOTIDE SEQUENCE</scope>
</reference>
<organism evidence="2">
    <name type="scientific">bioreactor metagenome</name>
    <dbReference type="NCBI Taxonomy" id="1076179"/>
    <lineage>
        <taxon>unclassified sequences</taxon>
        <taxon>metagenomes</taxon>
        <taxon>ecological metagenomes</taxon>
    </lineage>
</organism>
<evidence type="ECO:0000313" key="2">
    <source>
        <dbReference type="EMBL" id="MPN49905.1"/>
    </source>
</evidence>
<sequence>MVNGQTGKVVGDTPISVKKQVVFAGIIFFAVWMIAVFGGALFV</sequence>
<keyword evidence="1" id="KW-0472">Membrane</keyword>
<keyword evidence="1" id="KW-1133">Transmembrane helix</keyword>
<proteinExistence type="predicted"/>